<proteinExistence type="predicted"/>
<evidence type="ECO:0000313" key="3">
    <source>
        <dbReference type="Proteomes" id="UP000054007"/>
    </source>
</evidence>
<keyword evidence="1" id="KW-1133">Transmembrane helix</keyword>
<protein>
    <submittedName>
        <fullName evidence="2">Uncharacterized protein</fullName>
    </submittedName>
</protein>
<feature type="transmembrane region" description="Helical" evidence="1">
    <location>
        <begin position="55"/>
        <end position="75"/>
    </location>
</feature>
<organism evidence="2 3">
    <name type="scientific">Cylindrobasidium torrendii FP15055 ss-10</name>
    <dbReference type="NCBI Taxonomy" id="1314674"/>
    <lineage>
        <taxon>Eukaryota</taxon>
        <taxon>Fungi</taxon>
        <taxon>Dikarya</taxon>
        <taxon>Basidiomycota</taxon>
        <taxon>Agaricomycotina</taxon>
        <taxon>Agaricomycetes</taxon>
        <taxon>Agaricomycetidae</taxon>
        <taxon>Agaricales</taxon>
        <taxon>Marasmiineae</taxon>
        <taxon>Physalacriaceae</taxon>
        <taxon>Cylindrobasidium</taxon>
    </lineage>
</organism>
<evidence type="ECO:0000256" key="1">
    <source>
        <dbReference type="SAM" id="Phobius"/>
    </source>
</evidence>
<accession>A0A0D7B2C2</accession>
<feature type="transmembrane region" description="Helical" evidence="1">
    <location>
        <begin position="6"/>
        <end position="24"/>
    </location>
</feature>
<reference evidence="2 3" key="1">
    <citation type="journal article" date="2015" name="Fungal Genet. Biol.">
        <title>Evolution of novel wood decay mechanisms in Agaricales revealed by the genome sequences of Fistulina hepatica and Cylindrobasidium torrendii.</title>
        <authorList>
            <person name="Floudas D."/>
            <person name="Held B.W."/>
            <person name="Riley R."/>
            <person name="Nagy L.G."/>
            <person name="Koehler G."/>
            <person name="Ransdell A.S."/>
            <person name="Younus H."/>
            <person name="Chow J."/>
            <person name="Chiniquy J."/>
            <person name="Lipzen A."/>
            <person name="Tritt A."/>
            <person name="Sun H."/>
            <person name="Haridas S."/>
            <person name="LaButti K."/>
            <person name="Ohm R.A."/>
            <person name="Kues U."/>
            <person name="Blanchette R.A."/>
            <person name="Grigoriev I.V."/>
            <person name="Minto R.E."/>
            <person name="Hibbett D.S."/>
        </authorList>
    </citation>
    <scope>NUCLEOTIDE SEQUENCE [LARGE SCALE GENOMIC DNA]</scope>
    <source>
        <strain evidence="2 3">FP15055 ss-10</strain>
    </source>
</reference>
<evidence type="ECO:0000313" key="2">
    <source>
        <dbReference type="EMBL" id="KIY64350.1"/>
    </source>
</evidence>
<name>A0A0D7B2C2_9AGAR</name>
<keyword evidence="1" id="KW-0812">Transmembrane</keyword>
<dbReference type="Proteomes" id="UP000054007">
    <property type="component" value="Unassembled WGS sequence"/>
</dbReference>
<keyword evidence="1" id="KW-0472">Membrane</keyword>
<dbReference type="AlphaFoldDB" id="A0A0D7B2C2"/>
<keyword evidence="3" id="KW-1185">Reference proteome</keyword>
<gene>
    <name evidence="2" type="ORF">CYLTODRAFT_425281</name>
</gene>
<sequence length="144" mass="14989">MAPNSLLYNVAGATAAAIIAPIAAPAILGGIVGTAAAGPIAGGLFAGIHTGTLPVVGSLGALAIGGAASVLAAMVNARRQKARNIILERLRGERYVNKAALKGEKIKVVCERCWDIVWDEEKEQDESLSGIETAWDAWVAHRHR</sequence>
<dbReference type="EMBL" id="KN880640">
    <property type="protein sequence ID" value="KIY64350.1"/>
    <property type="molecule type" value="Genomic_DNA"/>
</dbReference>